<feature type="transmembrane region" description="Helical" evidence="2">
    <location>
        <begin position="115"/>
        <end position="136"/>
    </location>
</feature>
<evidence type="ECO:0000256" key="2">
    <source>
        <dbReference type="SAM" id="Phobius"/>
    </source>
</evidence>
<feature type="compositionally biased region" description="Basic and acidic residues" evidence="1">
    <location>
        <begin position="100"/>
        <end position="109"/>
    </location>
</feature>
<dbReference type="KEGG" id="val:VDBG_09406"/>
<dbReference type="AlphaFoldDB" id="C9SXA6"/>
<sequence length="198" mass="21407">MYEYGGAHGEENCAEGVHVAMGPVAGPLVAIRLEDVIALIPAVTMTTWTWNSENVSPERYIHKFPYCEHLSSWRQHLHGLGSGTVSPVHSPSEMGSAEPDPNKDSLPHEPEARSLIIGASVTAAYAVAAGVMILMWPASKALYFESQTRPLKERSGGHMKLNCISLVNHGWPTTIVTWTITAALPERIESGEANGLVV</sequence>
<evidence type="ECO:0000313" key="3">
    <source>
        <dbReference type="EMBL" id="EEY23296.1"/>
    </source>
</evidence>
<organism evidence="4">
    <name type="scientific">Verticillium alfalfae (strain VaMs.102 / ATCC MYA-4576 / FGSC 10136)</name>
    <name type="common">Verticillium wilt of alfalfa</name>
    <name type="synonym">Verticillium albo-atrum</name>
    <dbReference type="NCBI Taxonomy" id="526221"/>
    <lineage>
        <taxon>Eukaryota</taxon>
        <taxon>Fungi</taxon>
        <taxon>Dikarya</taxon>
        <taxon>Ascomycota</taxon>
        <taxon>Pezizomycotina</taxon>
        <taxon>Sordariomycetes</taxon>
        <taxon>Hypocreomycetidae</taxon>
        <taxon>Glomerellales</taxon>
        <taxon>Plectosphaerellaceae</taxon>
        <taxon>Verticillium</taxon>
    </lineage>
</organism>
<gene>
    <name evidence="3" type="ORF">VDBG_09406</name>
</gene>
<dbReference type="HOGENOM" id="CLU_1379077_0_0_1"/>
<dbReference type="EMBL" id="DS985228">
    <property type="protein sequence ID" value="EEY23296.1"/>
    <property type="molecule type" value="Genomic_DNA"/>
</dbReference>
<keyword evidence="2" id="KW-1133">Transmembrane helix</keyword>
<proteinExistence type="predicted"/>
<dbReference type="Proteomes" id="UP000008698">
    <property type="component" value="Unassembled WGS sequence"/>
</dbReference>
<dbReference type="GeneID" id="9527911"/>
<keyword evidence="2" id="KW-0812">Transmembrane</keyword>
<reference evidence="4" key="1">
    <citation type="journal article" date="2011" name="PLoS Pathog.">
        <title>Comparative genomics yields insights into niche adaptation of plant vascular wilt pathogens.</title>
        <authorList>
            <person name="Klosterman S.J."/>
            <person name="Subbarao K.V."/>
            <person name="Kang S."/>
            <person name="Veronese P."/>
            <person name="Gold S.E."/>
            <person name="Thomma B.P.H.J."/>
            <person name="Chen Z."/>
            <person name="Henrissat B."/>
            <person name="Lee Y.-H."/>
            <person name="Park J."/>
            <person name="Garcia-Pedrajas M.D."/>
            <person name="Barbara D.J."/>
            <person name="Anchieta A."/>
            <person name="de Jonge R."/>
            <person name="Santhanam P."/>
            <person name="Maruthachalam K."/>
            <person name="Atallah Z."/>
            <person name="Amyotte S.G."/>
            <person name="Paz Z."/>
            <person name="Inderbitzin P."/>
            <person name="Hayes R.J."/>
            <person name="Heiman D.I."/>
            <person name="Young S."/>
            <person name="Zeng Q."/>
            <person name="Engels R."/>
            <person name="Galagan J."/>
            <person name="Cuomo C.A."/>
            <person name="Dobinson K.F."/>
            <person name="Ma L.-J."/>
        </authorList>
    </citation>
    <scope>NUCLEOTIDE SEQUENCE [LARGE SCALE GENOMIC DNA]</scope>
    <source>
        <strain evidence="4">VaMs.102 / ATCC MYA-4576 / FGSC 10136</strain>
    </source>
</reference>
<accession>C9SXA6</accession>
<feature type="region of interest" description="Disordered" evidence="1">
    <location>
        <begin position="84"/>
        <end position="109"/>
    </location>
</feature>
<protein>
    <submittedName>
        <fullName evidence="3">Predicted protein</fullName>
    </submittedName>
</protein>
<keyword evidence="4" id="KW-1185">Reference proteome</keyword>
<dbReference type="RefSeq" id="XP_003000211.1">
    <property type="nucleotide sequence ID" value="XM_003000165.1"/>
</dbReference>
<evidence type="ECO:0000256" key="1">
    <source>
        <dbReference type="SAM" id="MobiDB-lite"/>
    </source>
</evidence>
<name>C9SXA6_VERA1</name>
<evidence type="ECO:0000313" key="4">
    <source>
        <dbReference type="Proteomes" id="UP000008698"/>
    </source>
</evidence>
<keyword evidence="2" id="KW-0472">Membrane</keyword>